<organism evidence="1 2">
    <name type="scientific">Candidatus Onthousia faecipullorum</name>
    <dbReference type="NCBI Taxonomy" id="2840887"/>
    <lineage>
        <taxon>Bacteria</taxon>
        <taxon>Bacillati</taxon>
        <taxon>Bacillota</taxon>
        <taxon>Bacilli</taxon>
        <taxon>Candidatus Onthousia</taxon>
    </lineage>
</organism>
<name>A0A9D1GCZ1_9FIRM</name>
<reference evidence="1" key="1">
    <citation type="submission" date="2020-10" db="EMBL/GenBank/DDBJ databases">
        <authorList>
            <person name="Gilroy R."/>
        </authorList>
    </citation>
    <scope>NUCLEOTIDE SEQUENCE</scope>
    <source>
        <strain evidence="1">CHK195-26880</strain>
    </source>
</reference>
<sequence length="102" mass="12312">AKKYNIKIELVYYPPYHSKYNPVERLWARVENNWNGFLLETVEICLNFMRNLTWKGVKSVTKLKEVKYQKGLTIDKKEMKKLEDEYIIRTESIKKWSVIITP</sequence>
<dbReference type="Pfam" id="PF07592">
    <property type="entry name" value="DDE_Tnp_ISAZ013"/>
    <property type="match status" value="1"/>
</dbReference>
<dbReference type="InterPro" id="IPR011518">
    <property type="entry name" value="Transposase_36"/>
</dbReference>
<dbReference type="Proteomes" id="UP000886833">
    <property type="component" value="Unassembled WGS sequence"/>
</dbReference>
<dbReference type="EMBL" id="DVKQ01000093">
    <property type="protein sequence ID" value="HIT38257.1"/>
    <property type="molecule type" value="Genomic_DNA"/>
</dbReference>
<reference evidence="1" key="2">
    <citation type="journal article" date="2021" name="PeerJ">
        <title>Extensive microbial diversity within the chicken gut microbiome revealed by metagenomics and culture.</title>
        <authorList>
            <person name="Gilroy R."/>
            <person name="Ravi A."/>
            <person name="Getino M."/>
            <person name="Pursley I."/>
            <person name="Horton D.L."/>
            <person name="Alikhan N.F."/>
            <person name="Baker D."/>
            <person name="Gharbi K."/>
            <person name="Hall N."/>
            <person name="Watson M."/>
            <person name="Adriaenssens E.M."/>
            <person name="Foster-Nyarko E."/>
            <person name="Jarju S."/>
            <person name="Secka A."/>
            <person name="Antonio M."/>
            <person name="Oren A."/>
            <person name="Chaudhuri R.R."/>
            <person name="La Ragione R."/>
            <person name="Hildebrand F."/>
            <person name="Pallen M.J."/>
        </authorList>
    </citation>
    <scope>NUCLEOTIDE SEQUENCE</scope>
    <source>
        <strain evidence="1">CHK195-26880</strain>
    </source>
</reference>
<proteinExistence type="predicted"/>
<accession>A0A9D1GCZ1</accession>
<protein>
    <submittedName>
        <fullName evidence="1">ISAzo13 family transposase</fullName>
    </submittedName>
</protein>
<feature type="non-terminal residue" evidence="1">
    <location>
        <position position="1"/>
    </location>
</feature>
<gene>
    <name evidence="1" type="ORF">IAB59_07275</name>
</gene>
<evidence type="ECO:0000313" key="2">
    <source>
        <dbReference type="Proteomes" id="UP000886833"/>
    </source>
</evidence>
<dbReference type="AlphaFoldDB" id="A0A9D1GCZ1"/>
<comment type="caution">
    <text evidence="1">The sequence shown here is derived from an EMBL/GenBank/DDBJ whole genome shotgun (WGS) entry which is preliminary data.</text>
</comment>
<evidence type="ECO:0000313" key="1">
    <source>
        <dbReference type="EMBL" id="HIT38257.1"/>
    </source>
</evidence>